<evidence type="ECO:0000313" key="11">
    <source>
        <dbReference type="Proteomes" id="UP001301350"/>
    </source>
</evidence>
<dbReference type="GO" id="GO:0006751">
    <property type="term" value="P:glutathione catabolic process"/>
    <property type="evidence" value="ECO:0007669"/>
    <property type="project" value="TreeGrafter"/>
</dbReference>
<dbReference type="InterPro" id="IPR036322">
    <property type="entry name" value="WD40_repeat_dom_sf"/>
</dbReference>
<dbReference type="SMART" id="SM00320">
    <property type="entry name" value="WD40"/>
    <property type="match status" value="5"/>
</dbReference>
<evidence type="ECO:0000256" key="1">
    <source>
        <dbReference type="ARBA" id="ARBA00022574"/>
    </source>
</evidence>
<evidence type="ECO:0000256" key="4">
    <source>
        <dbReference type="ARBA" id="ARBA00022737"/>
    </source>
</evidence>
<dbReference type="SUPFAM" id="SSF50978">
    <property type="entry name" value="WD40 repeat-like"/>
    <property type="match status" value="1"/>
</dbReference>
<dbReference type="Gene3D" id="3.40.630.10">
    <property type="entry name" value="Zn peptidases"/>
    <property type="match status" value="2"/>
</dbReference>
<evidence type="ECO:0000256" key="3">
    <source>
        <dbReference type="ARBA" id="ARBA00022723"/>
    </source>
</evidence>
<dbReference type="InterPro" id="IPR019775">
    <property type="entry name" value="WD40_repeat_CS"/>
</dbReference>
<dbReference type="PANTHER" id="PTHR43270:SF8">
    <property type="entry name" value="DI- AND TRIPEPTIDASE DUG2-RELATED"/>
    <property type="match status" value="1"/>
</dbReference>
<dbReference type="Pfam" id="PF00400">
    <property type="entry name" value="WD40"/>
    <property type="match status" value="2"/>
</dbReference>
<dbReference type="InterPro" id="IPR015943">
    <property type="entry name" value="WD40/YVTN_repeat-like_dom_sf"/>
</dbReference>
<dbReference type="InterPro" id="IPR017932">
    <property type="entry name" value="GATase_2_dom"/>
</dbReference>
<proteinExistence type="predicted"/>
<keyword evidence="11" id="KW-1185">Reference proteome</keyword>
<dbReference type="PROSITE" id="PS50082">
    <property type="entry name" value="WD_REPEATS_2"/>
    <property type="match status" value="2"/>
</dbReference>
<dbReference type="InterPro" id="IPR020472">
    <property type="entry name" value="WD40_PAC1"/>
</dbReference>
<evidence type="ECO:0000256" key="8">
    <source>
        <dbReference type="SAM" id="MobiDB-lite"/>
    </source>
</evidence>
<dbReference type="SUPFAM" id="SSF53187">
    <property type="entry name" value="Zn-dependent exopeptidases"/>
    <property type="match status" value="1"/>
</dbReference>
<dbReference type="InterPro" id="IPR051458">
    <property type="entry name" value="Cyt/Met_Dipeptidase"/>
</dbReference>
<dbReference type="PROSITE" id="PS50294">
    <property type="entry name" value="WD_REPEATS_REGION"/>
    <property type="match status" value="2"/>
</dbReference>
<comment type="caution">
    <text evidence="10">The sequence shown here is derived from an EMBL/GenBank/DDBJ whole genome shotgun (WGS) entry which is preliminary data.</text>
</comment>
<gene>
    <name evidence="10" type="ORF">CDCA_CDCA02G0563</name>
</gene>
<keyword evidence="1 7" id="KW-0853">WD repeat</keyword>
<evidence type="ECO:0000256" key="5">
    <source>
        <dbReference type="ARBA" id="ARBA00022801"/>
    </source>
</evidence>
<dbReference type="Gene3D" id="2.130.10.10">
    <property type="entry name" value="YVTN repeat-like/Quinoprotein amine dehydrogenase"/>
    <property type="match status" value="2"/>
</dbReference>
<dbReference type="PROSITE" id="PS51278">
    <property type="entry name" value="GATASE_TYPE_2"/>
    <property type="match status" value="1"/>
</dbReference>
<dbReference type="InterPro" id="IPR026869">
    <property type="entry name" value="EgtC-like"/>
</dbReference>
<dbReference type="InterPro" id="IPR011650">
    <property type="entry name" value="Peptidase_M20_dimer"/>
</dbReference>
<dbReference type="InterPro" id="IPR001680">
    <property type="entry name" value="WD40_rpt"/>
</dbReference>
<dbReference type="PANTHER" id="PTHR43270">
    <property type="entry name" value="BETA-ALA-HIS DIPEPTIDASE"/>
    <property type="match status" value="1"/>
</dbReference>
<feature type="repeat" description="WD" evidence="7">
    <location>
        <begin position="574"/>
        <end position="615"/>
    </location>
</feature>
<dbReference type="CDD" id="cd01908">
    <property type="entry name" value="YafJ"/>
    <property type="match status" value="1"/>
</dbReference>
<keyword evidence="2" id="KW-0645">Protease</keyword>
<dbReference type="GO" id="GO:0046872">
    <property type="term" value="F:metal ion binding"/>
    <property type="evidence" value="ECO:0007669"/>
    <property type="project" value="UniProtKB-KW"/>
</dbReference>
<keyword evidence="3" id="KW-0479">Metal-binding</keyword>
<evidence type="ECO:0000259" key="9">
    <source>
        <dbReference type="PROSITE" id="PS51278"/>
    </source>
</evidence>
<dbReference type="GO" id="GO:0006508">
    <property type="term" value="P:proteolysis"/>
    <property type="evidence" value="ECO:0007669"/>
    <property type="project" value="UniProtKB-KW"/>
</dbReference>
<accession>A0AAV9IQK6</accession>
<dbReference type="Gene3D" id="3.30.70.360">
    <property type="match status" value="1"/>
</dbReference>
<dbReference type="PRINTS" id="PR00320">
    <property type="entry name" value="GPROTEINBRPT"/>
</dbReference>
<evidence type="ECO:0000256" key="2">
    <source>
        <dbReference type="ARBA" id="ARBA00022670"/>
    </source>
</evidence>
<dbReference type="Gene3D" id="3.60.20.10">
    <property type="entry name" value="Glutamine Phosphoribosylpyrophosphate, subunit 1, domain 1"/>
    <property type="match status" value="1"/>
</dbReference>
<dbReference type="GO" id="GO:0008233">
    <property type="term" value="F:peptidase activity"/>
    <property type="evidence" value="ECO:0007669"/>
    <property type="project" value="UniProtKB-KW"/>
</dbReference>
<feature type="region of interest" description="Disordered" evidence="8">
    <location>
        <begin position="1214"/>
        <end position="1233"/>
    </location>
</feature>
<keyword evidence="5" id="KW-0378">Hydrolase</keyword>
<feature type="repeat" description="WD" evidence="7">
    <location>
        <begin position="616"/>
        <end position="649"/>
    </location>
</feature>
<dbReference type="InterPro" id="IPR002933">
    <property type="entry name" value="Peptidase_M20"/>
</dbReference>
<reference evidence="10 11" key="1">
    <citation type="submission" date="2022-07" db="EMBL/GenBank/DDBJ databases">
        <title>Genome-wide signatures of adaptation to extreme environments.</title>
        <authorList>
            <person name="Cho C.H."/>
            <person name="Yoon H.S."/>
        </authorList>
    </citation>
    <scope>NUCLEOTIDE SEQUENCE [LARGE SCALE GENOMIC DNA]</scope>
    <source>
        <strain evidence="10 11">DBV 063 E5</strain>
    </source>
</reference>
<sequence>MCRMVAYLGRPIAAADVVTRPSRSIIRQSYDARERLCAASEQVPASLNGDGYGIGWYSSDGAPCVYKSIRPAWNDANLHHLAEKGIRSRVVFAHVRAATAGTSVTEESCHPFTYSHYMFAHNGAIAGWQGGRVRRALLNQLNDECYEFAVRHGASDSLVAFALFLNQMERGTAVRYDVDAMRQMLLRTIEIIVRTVMEAGRADNAPSVRSEVSLLNFVVSNGEALVATRYAFRLHDAQVPAASLYFASAAAYTRLGDAPDDGASDYTMSYGAATRCGVVLVASEPLTARTADWVPFPRNSVLVVTRDLHLLLEQVEIGDVAAPACHLRSRISVALEYLLAGEMSSMPNGEAAADASLAISPMSLPEAHSTDASTEPFVMHQVDELIEMHHTAVLTLALHRRAAPPQLPAAQDIGSTPATWLLFGAQDGSVSVWDTTSMCMVERVRVSDSSSAILGLAVMPTAITASPPPCPSSTRLAVISTDNCVRLFNIAKSPFTLAAEWRLGHAGGHPLSLATCGRRLYLGFQDGSVQAMPVDTDTPTEDALGDGDGRGEAGVAALSLSSPQKPRLFGGAAASLHCGPVYCLAVSVFSGTLFTGSGDASIKVWDIASGACRATLRGHRGAVLTLVADDARGHRLYSGARDGSIRVWDTGAGAAYLCRRTLDAGAYHPGDVSCLAMASSWLFSGSSNGVILVWRQSDLQCVARLMVPGASAVAALLVVDEERPSHIDADAGGAGEAARLYASCADGHICGWSLDGAGRLCGGIATARARRELGWPSAAVAAEAPTMETPSEWSMPRSPMAADLPLARLSLTSPTATADSGAVMGMEVLERALRTAVRFRSISGGGDCHPFYRDESFRCAKWLAHLLQSIGADVTLSQPVEARNPVVLARIWSAGAAMPQTAATMSPVPSQTVVFYGHYDVVPAHGTHGWRTDPFDLSLVDGYYYGRGTTDNKGPILAMILAVAEWQMRQRARYRRQEGGNASLDRVPTSVPSGEIHTNVVLILDGEEESASEGFREAVLSQLPWLLGVPAATAGAEAHANGVPTGSDAGAVERRMAESPVACILHANSLWVGDDRPCITYGMRGTVTIEVEVRGAARNLHSGTEGGAVIEPAIDLVSVLGTLVDTHGTPAVPGFFDGVLEPDARELAAYDEVDFDAEAYRQRLGVPALAGKTPRDILRRRWGEPCLSITNITTSVAGGDTGNGVETIPLSATGVTPASGHSADPSRSAATCPPSVIPRSASAVISVRTVPHQDPERVRRVIEQHLRFEFGKRRSPNQLRTRCIKQGDWWFGDVHGSSEHSPPNGTIDAASLFTLVEQSIEQVWHTRPLYVREGGSMPLTSWLERLFRANAVHVPLGQASDAPHLPNERIRALNLLRGKEVLRHVLERIDQGHPCATA</sequence>
<dbReference type="Proteomes" id="UP001301350">
    <property type="component" value="Unassembled WGS sequence"/>
</dbReference>
<evidence type="ECO:0000256" key="6">
    <source>
        <dbReference type="ARBA" id="ARBA00022962"/>
    </source>
</evidence>
<evidence type="ECO:0000256" key="7">
    <source>
        <dbReference type="PROSITE-ProRule" id="PRU00221"/>
    </source>
</evidence>
<evidence type="ECO:0000313" key="10">
    <source>
        <dbReference type="EMBL" id="KAK4534538.1"/>
    </source>
</evidence>
<dbReference type="InterPro" id="IPR029055">
    <property type="entry name" value="Ntn_hydrolases_N"/>
</dbReference>
<dbReference type="Pfam" id="PF13230">
    <property type="entry name" value="GATase_4"/>
    <property type="match status" value="1"/>
</dbReference>
<protein>
    <recommendedName>
        <fullName evidence="9">Glutamine amidotransferase type-2 domain-containing protein</fullName>
    </recommendedName>
</protein>
<keyword evidence="4" id="KW-0677">Repeat</keyword>
<dbReference type="PROSITE" id="PS00678">
    <property type="entry name" value="WD_REPEATS_1"/>
    <property type="match status" value="1"/>
</dbReference>
<keyword evidence="6" id="KW-0315">Glutamine amidotransferase</keyword>
<dbReference type="Pfam" id="PF07687">
    <property type="entry name" value="M20_dimer"/>
    <property type="match status" value="1"/>
</dbReference>
<name>A0AAV9IQK6_CYACA</name>
<dbReference type="SUPFAM" id="SSF56235">
    <property type="entry name" value="N-terminal nucleophile aminohydrolases (Ntn hydrolases)"/>
    <property type="match status" value="1"/>
</dbReference>
<organism evidence="10 11">
    <name type="scientific">Cyanidium caldarium</name>
    <name type="common">Red alga</name>
    <dbReference type="NCBI Taxonomy" id="2771"/>
    <lineage>
        <taxon>Eukaryota</taxon>
        <taxon>Rhodophyta</taxon>
        <taxon>Bangiophyceae</taxon>
        <taxon>Cyanidiales</taxon>
        <taxon>Cyanidiaceae</taxon>
        <taxon>Cyanidium</taxon>
    </lineage>
</organism>
<dbReference type="EMBL" id="JANCYW010000002">
    <property type="protein sequence ID" value="KAK4534538.1"/>
    <property type="molecule type" value="Genomic_DNA"/>
</dbReference>
<feature type="domain" description="Glutamine amidotransferase type-2" evidence="9">
    <location>
        <begin position="2"/>
        <end position="307"/>
    </location>
</feature>
<dbReference type="Pfam" id="PF01546">
    <property type="entry name" value="Peptidase_M20"/>
    <property type="match status" value="1"/>
</dbReference>